<dbReference type="Gene3D" id="3.30.1120.10">
    <property type="match status" value="1"/>
</dbReference>
<evidence type="ECO:0000256" key="1">
    <source>
        <dbReference type="ARBA" id="ARBA00008779"/>
    </source>
</evidence>
<keyword evidence="3" id="KW-0378">Hydrolase</keyword>
<feature type="domain" description="Sulfatase N-terminal" evidence="5">
    <location>
        <begin position="79"/>
        <end position="497"/>
    </location>
</feature>
<dbReference type="PANTHER" id="PTHR42693">
    <property type="entry name" value="ARYLSULFATASE FAMILY MEMBER"/>
    <property type="match status" value="1"/>
</dbReference>
<comment type="caution">
    <text evidence="6">The sequence shown here is derived from an EMBL/GenBank/DDBJ whole genome shotgun (WGS) entry which is preliminary data.</text>
</comment>
<dbReference type="AlphaFoldDB" id="A0A2S5A5T2"/>
<name>A0A2S5A5T2_9SPHI</name>
<dbReference type="PANTHER" id="PTHR42693:SF43">
    <property type="entry name" value="BLL2667 PROTEIN"/>
    <property type="match status" value="1"/>
</dbReference>
<keyword evidence="7" id="KW-1185">Reference proteome</keyword>
<comment type="similarity">
    <text evidence="1">Belongs to the sulfatase family.</text>
</comment>
<evidence type="ECO:0000256" key="2">
    <source>
        <dbReference type="ARBA" id="ARBA00022723"/>
    </source>
</evidence>
<dbReference type="InterPro" id="IPR050738">
    <property type="entry name" value="Sulfatase"/>
</dbReference>
<evidence type="ECO:0000313" key="7">
    <source>
        <dbReference type="Proteomes" id="UP000236893"/>
    </source>
</evidence>
<dbReference type="Gene3D" id="3.40.720.10">
    <property type="entry name" value="Alkaline Phosphatase, subunit A"/>
    <property type="match status" value="1"/>
</dbReference>
<dbReference type="CDD" id="cd16025">
    <property type="entry name" value="PAS_like"/>
    <property type="match status" value="1"/>
</dbReference>
<dbReference type="PROSITE" id="PS00523">
    <property type="entry name" value="SULFATASE_1"/>
    <property type="match status" value="1"/>
</dbReference>
<reference evidence="6 7" key="1">
    <citation type="submission" date="2018-01" db="EMBL/GenBank/DDBJ databases">
        <authorList>
            <person name="Gaut B.S."/>
            <person name="Morton B.R."/>
            <person name="Clegg M.T."/>
            <person name="Duvall M.R."/>
        </authorList>
    </citation>
    <scope>NUCLEOTIDE SEQUENCE [LARGE SCALE GENOMIC DNA]</scope>
    <source>
        <strain evidence="6 7">HR-AV</strain>
    </source>
</reference>
<dbReference type="InterPro" id="IPR017850">
    <property type="entry name" value="Alkaline_phosphatase_core_sf"/>
</dbReference>
<sequence length="805" mass="89388">MKLSLTATIKKNIALFILCLFWGIPQKVSAQVDPSQKNWPDRTILPIEPYQKVGKVAPTIKSSDPIDWPKEISAPEGAPNVLLIMIDDVGFGATSTFGGPIPTPNFDALAANGLKYNRFHTTAVCSPSRAALITGRNHHTAATGIIMEFSTPFPGYNSLVPRSVATIGKILTDNGYGTSWFGKNHNVPDWQSTPAGPFNLWPTGLGFEYFYGFLGADAHQFRPALFEGTKPVDPYFKDGKVDPDYILDKDLADHAIHWIQTQKNVSPNKPFFAYYTPGTAHAPHQAPKEWIAKFKGKFDQGFDKKRIATYENQKKLGIIPADAKLAPTPADYQKWDKLSPGMKKVAAREMEVYAGMLAYCDYQIGRIIQSIKDLGQYDNTLVIFIMGDNGSSAEDPTGQGLTSEIGIMVNGEVDTEEFMLKNLDEFGGPWMAEHYSHSWAHAMNTPYQWDKKIASHLGGSRTGMVISWPARIKQVGQIRSQFTHITDIVPTILEAASIPQPTKVDGFDQTPMAGKSLVYSFDNANAPETHKTQYFEVIANRAFYKDGWMASTTPRNLPWQGHPVPSEDPVKDYKWELYDLTKDFTQSNDIAAKNPEKLKEMQAAFMEEAEKYKVFPFDDRYIDRVNPENRPNLNKGRTQFVFHEGTSRITEGMAPNMKNTSFSITAEVDVKAGQEGMIITQGGYFAGLALMLQKGKPTFSYAFSHYPNHKWTIQSPTALTAGKHTIVLNFDYSGGGVGKPAKATILVDGQKVAEGNIEKTVPSRFSADETLDVGEDFGTPVSRDYEVPFTFQGEIIKVTVDLKSN</sequence>
<dbReference type="GO" id="GO:0016787">
    <property type="term" value="F:hydrolase activity"/>
    <property type="evidence" value="ECO:0007669"/>
    <property type="project" value="UniProtKB-KW"/>
</dbReference>
<evidence type="ECO:0000256" key="4">
    <source>
        <dbReference type="ARBA" id="ARBA00022837"/>
    </source>
</evidence>
<organism evidence="6 7">
    <name type="scientific">Solitalea longa</name>
    <dbReference type="NCBI Taxonomy" id="2079460"/>
    <lineage>
        <taxon>Bacteria</taxon>
        <taxon>Pseudomonadati</taxon>
        <taxon>Bacteroidota</taxon>
        <taxon>Sphingobacteriia</taxon>
        <taxon>Sphingobacteriales</taxon>
        <taxon>Sphingobacteriaceae</taxon>
        <taxon>Solitalea</taxon>
    </lineage>
</organism>
<dbReference type="OrthoDB" id="9803751at2"/>
<gene>
    <name evidence="6" type="ORF">C3K47_04920</name>
</gene>
<dbReference type="GO" id="GO:0046872">
    <property type="term" value="F:metal ion binding"/>
    <property type="evidence" value="ECO:0007669"/>
    <property type="project" value="UniProtKB-KW"/>
</dbReference>
<protein>
    <submittedName>
        <fullName evidence="6">Arylsulfatase</fullName>
    </submittedName>
</protein>
<dbReference type="InterPro" id="IPR000917">
    <property type="entry name" value="Sulfatase_N"/>
</dbReference>
<accession>A0A2S5A5T2</accession>
<dbReference type="SUPFAM" id="SSF53649">
    <property type="entry name" value="Alkaline phosphatase-like"/>
    <property type="match status" value="1"/>
</dbReference>
<evidence type="ECO:0000259" key="5">
    <source>
        <dbReference type="Pfam" id="PF00884"/>
    </source>
</evidence>
<evidence type="ECO:0000313" key="6">
    <source>
        <dbReference type="EMBL" id="POY37874.1"/>
    </source>
</evidence>
<dbReference type="Pfam" id="PF00884">
    <property type="entry name" value="Sulfatase"/>
    <property type="match status" value="1"/>
</dbReference>
<dbReference type="RefSeq" id="WP_103788005.1">
    <property type="nucleotide sequence ID" value="NZ_PQVF01000003.1"/>
</dbReference>
<dbReference type="InterPro" id="IPR024607">
    <property type="entry name" value="Sulfatase_CS"/>
</dbReference>
<keyword evidence="2" id="KW-0479">Metal-binding</keyword>
<evidence type="ECO:0000256" key="3">
    <source>
        <dbReference type="ARBA" id="ARBA00022801"/>
    </source>
</evidence>
<proteinExistence type="inferred from homology"/>
<dbReference type="EMBL" id="PQVF01000003">
    <property type="protein sequence ID" value="POY37874.1"/>
    <property type="molecule type" value="Genomic_DNA"/>
</dbReference>
<keyword evidence="4" id="KW-0106">Calcium</keyword>
<dbReference type="Proteomes" id="UP000236893">
    <property type="component" value="Unassembled WGS sequence"/>
</dbReference>